<dbReference type="InterPro" id="IPR013783">
    <property type="entry name" value="Ig-like_fold"/>
</dbReference>
<gene>
    <name evidence="6" type="ORF">FD21_GL002184</name>
</gene>
<dbReference type="Pfam" id="PF00933">
    <property type="entry name" value="Glyco_hydro_3"/>
    <property type="match status" value="1"/>
</dbReference>
<dbReference type="Gene3D" id="3.20.20.300">
    <property type="entry name" value="Glycoside hydrolase, family 3, N-terminal domain"/>
    <property type="match status" value="1"/>
</dbReference>
<reference evidence="6 7" key="1">
    <citation type="journal article" date="2015" name="Genome Announc.">
        <title>Expanding the biotechnology potential of lactobacilli through comparative genomics of 213 strains and associated genera.</title>
        <authorList>
            <person name="Sun Z."/>
            <person name="Harris H.M."/>
            <person name="McCann A."/>
            <person name="Guo C."/>
            <person name="Argimon S."/>
            <person name="Zhang W."/>
            <person name="Yang X."/>
            <person name="Jeffery I.B."/>
            <person name="Cooney J.C."/>
            <person name="Kagawa T.F."/>
            <person name="Liu W."/>
            <person name="Song Y."/>
            <person name="Salvetti E."/>
            <person name="Wrobel A."/>
            <person name="Rasinkangas P."/>
            <person name="Parkhill J."/>
            <person name="Rea M.C."/>
            <person name="O'Sullivan O."/>
            <person name="Ritari J."/>
            <person name="Douillard F.P."/>
            <person name="Paul Ross R."/>
            <person name="Yang R."/>
            <person name="Briner A.E."/>
            <person name="Felis G.E."/>
            <person name="de Vos W.M."/>
            <person name="Barrangou R."/>
            <person name="Klaenhammer T.R."/>
            <person name="Caufield P.W."/>
            <person name="Cui Y."/>
            <person name="Zhang H."/>
            <person name="O'Toole P.W."/>
        </authorList>
    </citation>
    <scope>NUCLEOTIDE SEQUENCE [LARGE SCALE GENOMIC DNA]</scope>
    <source>
        <strain evidence="6 7">DSM 20605</strain>
    </source>
</reference>
<comment type="caution">
    <text evidence="6">The sequence shown here is derived from an EMBL/GenBank/DDBJ whole genome shotgun (WGS) entry which is preliminary data.</text>
</comment>
<dbReference type="InterPro" id="IPR050288">
    <property type="entry name" value="Cellulose_deg_GH3"/>
</dbReference>
<dbReference type="InterPro" id="IPR002772">
    <property type="entry name" value="Glyco_hydro_3_C"/>
</dbReference>
<feature type="domain" description="Fibronectin type III-like" evidence="5">
    <location>
        <begin position="651"/>
        <end position="720"/>
    </location>
</feature>
<keyword evidence="7" id="KW-1185">Reference proteome</keyword>
<keyword evidence="4" id="KW-0326">Glycosidase</keyword>
<dbReference type="InterPro" id="IPR036962">
    <property type="entry name" value="Glyco_hydro_3_N_sf"/>
</dbReference>
<dbReference type="PANTHER" id="PTHR42715">
    <property type="entry name" value="BETA-GLUCOSIDASE"/>
    <property type="match status" value="1"/>
</dbReference>
<evidence type="ECO:0000256" key="3">
    <source>
        <dbReference type="ARBA" id="ARBA00023277"/>
    </source>
</evidence>
<evidence type="ECO:0000313" key="6">
    <source>
        <dbReference type="EMBL" id="KRM84053.1"/>
    </source>
</evidence>
<dbReference type="OrthoDB" id="9805821at2"/>
<dbReference type="InterPro" id="IPR017853">
    <property type="entry name" value="GH"/>
</dbReference>
<dbReference type="Proteomes" id="UP000051576">
    <property type="component" value="Unassembled WGS sequence"/>
</dbReference>
<dbReference type="PANTHER" id="PTHR42715:SF10">
    <property type="entry name" value="BETA-GLUCOSIDASE"/>
    <property type="match status" value="1"/>
</dbReference>
<sequence>MNQDKLADLFHNLSWAEKIGQLVQLSGDFFGAKNQSIGPAKELGISPTAVKLVGSVLNVAGTQETVRIQKKHLSQHPHQIPLLFMADILYGYKTIFPSPLGLGATWNPTLIQQAFQAIGQEAQTGGINVAFGPMVDLVRDARWGRVMESTGEDVYLNSQFARSMVTGLQHGGVAACIKHFAGYGAVEGGREYNSTNLSPVELYQHYLPAYRAGVKAGAYLVMTSLTALNGRPCTANEWLLKKILREKWGFKGVIISDFNSIKELIAHGLAADEATAAKLALQAGVDIDMKSPCYAKQLEPLVKNQQLDPQLIDQAAWRVLCLKNKLGLFEDPYRHLQAATEPAEVLSPDKQTLARKVAQAAVVMLKNEGDILPLHSQQRVAVIGPYADNRMALGMWAVHADYQTTSTLKEGLEKYFATANLKIAPGTPITLNETQLLAKLGIKLPSNLTSKKLEQMSTQAYKQAAAADVIIFAGGESSLQSGEAGSRTDLHLPANQLKLLQKLAKLDKPIILINYSGRPLVLTKLPVQVKAILQVWYPGTRGGQAIADILVGQVNPSGRLSISFPAAVGQCPIYYNHLATGRPKEVTGDTRFTSGYLDAPAEPLYPFGYGLSYGQVVYHQPQIDRTTLTAGQQLRLTIKVTNNSKKFARLETVQLYLHDIAASIVQPVKQLIDFRQVALKAQETVQLIFTINEQQLGFYDETGERISEPGDFELMVGPNSAATQKVRFTFLK</sequence>
<dbReference type="InterPro" id="IPR019800">
    <property type="entry name" value="Glyco_hydro_3_AS"/>
</dbReference>
<proteinExistence type="inferred from homology"/>
<dbReference type="SMART" id="SM01217">
    <property type="entry name" value="Fn3_like"/>
    <property type="match status" value="1"/>
</dbReference>
<protein>
    <submittedName>
        <fullName evidence="6">Beta-glucosidase</fullName>
    </submittedName>
</protein>
<dbReference type="PROSITE" id="PS00775">
    <property type="entry name" value="GLYCOSYL_HYDROL_F3"/>
    <property type="match status" value="1"/>
</dbReference>
<name>A0A0R2BYY5_9LACO</name>
<dbReference type="AlphaFoldDB" id="A0A0R2BYY5"/>
<dbReference type="InterPro" id="IPR001764">
    <property type="entry name" value="Glyco_hydro_3_N"/>
</dbReference>
<dbReference type="SUPFAM" id="SSF51445">
    <property type="entry name" value="(Trans)glycosidases"/>
    <property type="match status" value="1"/>
</dbReference>
<dbReference type="Gene3D" id="3.40.50.1700">
    <property type="entry name" value="Glycoside hydrolase family 3 C-terminal domain"/>
    <property type="match status" value="1"/>
</dbReference>
<accession>A0A0R2BYY5</accession>
<dbReference type="Gene3D" id="2.60.40.10">
    <property type="entry name" value="Immunoglobulins"/>
    <property type="match status" value="1"/>
</dbReference>
<dbReference type="Pfam" id="PF01915">
    <property type="entry name" value="Glyco_hydro_3_C"/>
    <property type="match status" value="1"/>
</dbReference>
<dbReference type="SUPFAM" id="SSF52279">
    <property type="entry name" value="Beta-D-glucan exohydrolase, C-terminal domain"/>
    <property type="match status" value="1"/>
</dbReference>
<dbReference type="PATRIC" id="fig|1133569.4.peg.2351"/>
<evidence type="ECO:0000313" key="7">
    <source>
        <dbReference type="Proteomes" id="UP000051576"/>
    </source>
</evidence>
<dbReference type="eggNOG" id="COG1472">
    <property type="taxonomic scope" value="Bacteria"/>
</dbReference>
<dbReference type="InterPro" id="IPR026891">
    <property type="entry name" value="Fn3-like"/>
</dbReference>
<evidence type="ECO:0000256" key="2">
    <source>
        <dbReference type="ARBA" id="ARBA00022801"/>
    </source>
</evidence>
<comment type="similarity">
    <text evidence="1 4">Belongs to the glycosyl hydrolase 3 family.</text>
</comment>
<dbReference type="EMBL" id="AYYX01000098">
    <property type="protein sequence ID" value="KRM84053.1"/>
    <property type="molecule type" value="Genomic_DNA"/>
</dbReference>
<dbReference type="GO" id="GO:0005975">
    <property type="term" value="P:carbohydrate metabolic process"/>
    <property type="evidence" value="ECO:0007669"/>
    <property type="project" value="InterPro"/>
</dbReference>
<organism evidence="6 7">
    <name type="scientific">Liquorilactobacillus vini DSM 20605</name>
    <dbReference type="NCBI Taxonomy" id="1133569"/>
    <lineage>
        <taxon>Bacteria</taxon>
        <taxon>Bacillati</taxon>
        <taxon>Bacillota</taxon>
        <taxon>Bacilli</taxon>
        <taxon>Lactobacillales</taxon>
        <taxon>Lactobacillaceae</taxon>
        <taxon>Liquorilactobacillus</taxon>
    </lineage>
</organism>
<dbReference type="RefSeq" id="WP_010581407.1">
    <property type="nucleotide sequence ID" value="NZ_AHYZ01000188.1"/>
</dbReference>
<evidence type="ECO:0000259" key="5">
    <source>
        <dbReference type="SMART" id="SM01217"/>
    </source>
</evidence>
<evidence type="ECO:0000256" key="4">
    <source>
        <dbReference type="RuleBase" id="RU361161"/>
    </source>
</evidence>
<dbReference type="InterPro" id="IPR036881">
    <property type="entry name" value="Glyco_hydro_3_C_sf"/>
</dbReference>
<dbReference type="Pfam" id="PF14310">
    <property type="entry name" value="Fn3-like"/>
    <property type="match status" value="1"/>
</dbReference>
<dbReference type="STRING" id="1133569.FD21_GL002184"/>
<keyword evidence="2 4" id="KW-0378">Hydrolase</keyword>
<dbReference type="PRINTS" id="PR00133">
    <property type="entry name" value="GLHYDRLASE3"/>
</dbReference>
<evidence type="ECO:0000256" key="1">
    <source>
        <dbReference type="ARBA" id="ARBA00005336"/>
    </source>
</evidence>
<dbReference type="GO" id="GO:0004553">
    <property type="term" value="F:hydrolase activity, hydrolyzing O-glycosyl compounds"/>
    <property type="evidence" value="ECO:0007669"/>
    <property type="project" value="InterPro"/>
</dbReference>
<keyword evidence="3" id="KW-0119">Carbohydrate metabolism</keyword>